<evidence type="ECO:0000313" key="4">
    <source>
        <dbReference type="Proteomes" id="UP000663629"/>
    </source>
</evidence>
<dbReference type="RefSeq" id="WP_205297116.1">
    <property type="nucleotide sequence ID" value="NZ_CP070372.1"/>
</dbReference>
<keyword evidence="4" id="KW-1185">Reference proteome</keyword>
<feature type="chain" id="PRO_5046798277" evidence="2">
    <location>
        <begin position="19"/>
        <end position="192"/>
    </location>
</feature>
<keyword evidence="3" id="KW-0614">Plasmid</keyword>
<dbReference type="InterPro" id="IPR007038">
    <property type="entry name" value="HupE_UreJ"/>
</dbReference>
<sequence length="192" mass="18924">MRVALTLFLILSPAAAFAHPGYLHAGGFATGFLHPLLGLDHVVAMIAVGLWAASLGASAAPVLFLAFPLAMIAGGLLGAAGIPVPAVEAGIAASSIVIGIAVMLALRAPLWAAGLVVAIFAVFHGHAHGAEMPAGSNLVPYATGFVLATLLLHLAGLGVGRLGRAYQGTLALRGMGAIIALVGSFALGGLAG</sequence>
<proteinExistence type="predicted"/>
<feature type="transmembrane region" description="Helical" evidence="1">
    <location>
        <begin position="139"/>
        <end position="158"/>
    </location>
</feature>
<dbReference type="Pfam" id="PF04955">
    <property type="entry name" value="HupE_UreJ"/>
    <property type="match status" value="1"/>
</dbReference>
<feature type="signal peptide" evidence="2">
    <location>
        <begin position="1"/>
        <end position="18"/>
    </location>
</feature>
<reference evidence="3 4" key="1">
    <citation type="submission" date="2021-02" db="EMBL/GenBank/DDBJ databases">
        <title>Paracoccus methylovroum sp.nov., a new methanol and methylamine utilizing methylotrophic denitrifer.</title>
        <authorList>
            <person name="Timsy T."/>
            <person name="Behrendt U."/>
            <person name="Ulrich A."/>
            <person name="Spanner T."/>
            <person name="Foesel B.U."/>
            <person name="Horn M.A."/>
            <person name="Kolb S."/>
        </authorList>
    </citation>
    <scope>NUCLEOTIDE SEQUENCE [LARGE SCALE GENOMIC DNA]</scope>
    <source>
        <strain evidence="3 4">H4-D09</strain>
        <plasmid evidence="3 4">p2</plasmid>
    </source>
</reference>
<evidence type="ECO:0000256" key="2">
    <source>
        <dbReference type="SAM" id="SignalP"/>
    </source>
</evidence>
<dbReference type="Proteomes" id="UP000663629">
    <property type="component" value="Plasmid p2"/>
</dbReference>
<geneLocation type="plasmid" evidence="3 4">
    <name>p2</name>
</geneLocation>
<keyword evidence="1" id="KW-0472">Membrane</keyword>
<name>A0ABX7JPM6_9RHOB</name>
<evidence type="ECO:0000313" key="3">
    <source>
        <dbReference type="EMBL" id="QRZ16232.1"/>
    </source>
</evidence>
<feature type="transmembrane region" description="Helical" evidence="1">
    <location>
        <begin position="86"/>
        <end position="105"/>
    </location>
</feature>
<evidence type="ECO:0000256" key="1">
    <source>
        <dbReference type="SAM" id="Phobius"/>
    </source>
</evidence>
<accession>A0ABX7JPM6</accession>
<feature type="transmembrane region" description="Helical" evidence="1">
    <location>
        <begin position="32"/>
        <end position="53"/>
    </location>
</feature>
<feature type="transmembrane region" description="Helical" evidence="1">
    <location>
        <begin position="110"/>
        <end position="127"/>
    </location>
</feature>
<gene>
    <name evidence="3" type="ORF">JWJ88_20915</name>
</gene>
<dbReference type="EMBL" id="CP070372">
    <property type="protein sequence ID" value="QRZ16232.1"/>
    <property type="molecule type" value="Genomic_DNA"/>
</dbReference>
<dbReference type="PIRSF" id="PIRSF016919">
    <property type="entry name" value="HupE_UreJ"/>
    <property type="match status" value="1"/>
</dbReference>
<feature type="transmembrane region" description="Helical" evidence="1">
    <location>
        <begin position="170"/>
        <end position="191"/>
    </location>
</feature>
<keyword evidence="1" id="KW-1133">Transmembrane helix</keyword>
<feature type="transmembrane region" description="Helical" evidence="1">
    <location>
        <begin position="60"/>
        <end position="80"/>
    </location>
</feature>
<protein>
    <submittedName>
        <fullName evidence="3">HupE/UreJ family protein</fullName>
    </submittedName>
</protein>
<organism evidence="3 4">
    <name type="scientific">Paracoccus methylovorus</name>
    <dbReference type="NCBI Taxonomy" id="2812658"/>
    <lineage>
        <taxon>Bacteria</taxon>
        <taxon>Pseudomonadati</taxon>
        <taxon>Pseudomonadota</taxon>
        <taxon>Alphaproteobacteria</taxon>
        <taxon>Rhodobacterales</taxon>
        <taxon>Paracoccaceae</taxon>
        <taxon>Paracoccus</taxon>
    </lineage>
</organism>
<keyword evidence="1" id="KW-0812">Transmembrane</keyword>
<keyword evidence="2" id="KW-0732">Signal</keyword>